<feature type="compositionally biased region" description="Polar residues" evidence="9">
    <location>
        <begin position="337"/>
        <end position="356"/>
    </location>
</feature>
<dbReference type="GO" id="GO:0003684">
    <property type="term" value="F:damaged DNA binding"/>
    <property type="evidence" value="ECO:0007669"/>
    <property type="project" value="TreeGrafter"/>
</dbReference>
<dbReference type="GO" id="GO:0036297">
    <property type="term" value="P:interstrand cross-link repair"/>
    <property type="evidence" value="ECO:0007669"/>
    <property type="project" value="TreeGrafter"/>
</dbReference>
<dbReference type="GO" id="GO:0035312">
    <property type="term" value="F:5'-3' DNA exonuclease activity"/>
    <property type="evidence" value="ECO:0007669"/>
    <property type="project" value="TreeGrafter"/>
</dbReference>
<name>A0A8J2WDB0_9CRUS</name>
<organism evidence="11 12">
    <name type="scientific">Daphnia galeata</name>
    <dbReference type="NCBI Taxonomy" id="27404"/>
    <lineage>
        <taxon>Eukaryota</taxon>
        <taxon>Metazoa</taxon>
        <taxon>Ecdysozoa</taxon>
        <taxon>Arthropoda</taxon>
        <taxon>Crustacea</taxon>
        <taxon>Branchiopoda</taxon>
        <taxon>Diplostraca</taxon>
        <taxon>Cladocera</taxon>
        <taxon>Anomopoda</taxon>
        <taxon>Daphniidae</taxon>
        <taxon>Daphnia</taxon>
    </lineage>
</organism>
<feature type="domain" description="Metallo-beta-lactamase" evidence="10">
    <location>
        <begin position="508"/>
        <end position="680"/>
    </location>
</feature>
<dbReference type="Proteomes" id="UP000789390">
    <property type="component" value="Unassembled WGS sequence"/>
</dbReference>
<dbReference type="GO" id="GO:0005634">
    <property type="term" value="C:nucleus"/>
    <property type="evidence" value="ECO:0007669"/>
    <property type="project" value="UniProtKB-SubCell"/>
</dbReference>
<evidence type="ECO:0000313" key="12">
    <source>
        <dbReference type="Proteomes" id="UP000789390"/>
    </source>
</evidence>
<evidence type="ECO:0000256" key="5">
    <source>
        <dbReference type="ARBA" id="ARBA00023242"/>
    </source>
</evidence>
<feature type="compositionally biased region" description="Basic and acidic residues" evidence="9">
    <location>
        <begin position="320"/>
        <end position="336"/>
    </location>
</feature>
<feature type="region of interest" description="Disordered" evidence="9">
    <location>
        <begin position="1"/>
        <end position="29"/>
    </location>
</feature>
<feature type="compositionally biased region" description="Low complexity" evidence="9">
    <location>
        <begin position="119"/>
        <end position="132"/>
    </location>
</feature>
<reference evidence="11" key="1">
    <citation type="submission" date="2021-11" db="EMBL/GenBank/DDBJ databases">
        <authorList>
            <person name="Schell T."/>
        </authorList>
    </citation>
    <scope>NUCLEOTIDE SEQUENCE</scope>
    <source>
        <strain evidence="11">M5</strain>
    </source>
</reference>
<evidence type="ECO:0000256" key="9">
    <source>
        <dbReference type="SAM" id="MobiDB-lite"/>
    </source>
</evidence>
<dbReference type="InterPro" id="IPR036866">
    <property type="entry name" value="RibonucZ/Hydroxyglut_hydro"/>
</dbReference>
<gene>
    <name evidence="11" type="ORF">DGAL_LOCUS2358</name>
</gene>
<dbReference type="SUPFAM" id="SSF56281">
    <property type="entry name" value="Metallo-hydrolase/oxidoreductase"/>
    <property type="match status" value="1"/>
</dbReference>
<feature type="coiled-coil region" evidence="8">
    <location>
        <begin position="463"/>
        <end position="490"/>
    </location>
</feature>
<proteinExistence type="inferred from homology"/>
<dbReference type="CDD" id="cd16273">
    <property type="entry name" value="SNM1A-1C-like_MBL-fold"/>
    <property type="match status" value="1"/>
</dbReference>
<feature type="compositionally biased region" description="Polar residues" evidence="9">
    <location>
        <begin position="67"/>
        <end position="89"/>
    </location>
</feature>
<evidence type="ECO:0000313" key="11">
    <source>
        <dbReference type="EMBL" id="CAH0100167.1"/>
    </source>
</evidence>
<keyword evidence="12" id="KW-1185">Reference proteome</keyword>
<dbReference type="PANTHER" id="PTHR23240:SF6">
    <property type="entry name" value="DNA CROSS-LINK REPAIR 1A PROTEIN"/>
    <property type="match status" value="1"/>
</dbReference>
<keyword evidence="8" id="KW-0175">Coiled coil</keyword>
<dbReference type="PANTHER" id="PTHR23240">
    <property type="entry name" value="DNA CROSS-LINK REPAIR PROTEIN PSO2/SNM1-RELATED"/>
    <property type="match status" value="1"/>
</dbReference>
<evidence type="ECO:0000256" key="6">
    <source>
        <dbReference type="ARBA" id="ARBA00069609"/>
    </source>
</evidence>
<dbReference type="InterPro" id="IPR001279">
    <property type="entry name" value="Metallo-B-lactamas"/>
</dbReference>
<keyword evidence="4" id="KW-0234">DNA repair</keyword>
<dbReference type="Pfam" id="PF07522">
    <property type="entry name" value="DRMBL"/>
    <property type="match status" value="1"/>
</dbReference>
<dbReference type="GO" id="GO:0031123">
    <property type="term" value="P:RNA 3'-end processing"/>
    <property type="evidence" value="ECO:0007669"/>
    <property type="project" value="UniProtKB-ARBA"/>
</dbReference>
<dbReference type="OrthoDB" id="262529at2759"/>
<dbReference type="SMART" id="SM00849">
    <property type="entry name" value="Lactamase_B"/>
    <property type="match status" value="1"/>
</dbReference>
<feature type="region of interest" description="Disordered" evidence="9">
    <location>
        <begin position="66"/>
        <end position="152"/>
    </location>
</feature>
<dbReference type="FunFam" id="3.40.50.12650:FF:000001">
    <property type="entry name" value="DNA cross-link repair 1A"/>
    <property type="match status" value="1"/>
</dbReference>
<dbReference type="Gene3D" id="3.40.50.12650">
    <property type="match status" value="1"/>
</dbReference>
<comment type="caution">
    <text evidence="11">The sequence shown here is derived from an EMBL/GenBank/DDBJ whole genome shotgun (WGS) entry which is preliminary data.</text>
</comment>
<dbReference type="EMBL" id="CAKKLH010000033">
    <property type="protein sequence ID" value="CAH0100167.1"/>
    <property type="molecule type" value="Genomic_DNA"/>
</dbReference>
<evidence type="ECO:0000259" key="10">
    <source>
        <dbReference type="SMART" id="SM00849"/>
    </source>
</evidence>
<dbReference type="GO" id="GO:0006303">
    <property type="term" value="P:double-strand break repair via nonhomologous end joining"/>
    <property type="evidence" value="ECO:0007669"/>
    <property type="project" value="TreeGrafter"/>
</dbReference>
<evidence type="ECO:0000256" key="3">
    <source>
        <dbReference type="ARBA" id="ARBA00022763"/>
    </source>
</evidence>
<dbReference type="Gene3D" id="3.60.15.10">
    <property type="entry name" value="Ribonuclease Z/Hydroxyacylglutathione hydrolase-like"/>
    <property type="match status" value="1"/>
</dbReference>
<evidence type="ECO:0000256" key="4">
    <source>
        <dbReference type="ARBA" id="ARBA00023204"/>
    </source>
</evidence>
<sequence length="855" mass="95868">MNMFHSSESDEEVFDPRSGLRRPSILPDCDESVAPTCSSFLSNKSHNFKSAKLSLSLRKRQAGTYFPKNNSFDIKSSESFHQNGTSSPNLKKIDSSPESSSKKQRKKSKTTQEDLDGYSSQSSDDSIIPPSQNVKTRIINRRSDSIRPSQDSNLSAVRPIHVVVPSLSSIFKSPIKCRLGTRCQNLSPAHFSAYIHTESSPSIESECSTVLSLGIPEEIPLSELADKAEITPVIGVIKPIAEPKNHIEIPSLQLSTFSVNSSTKEDYIQHWVDSCEIGKAINDSSDSDTQPLPILPDPLFADNPEPTLETREPTLFAGEEPIKNHEEEKTKSRNDLNDNQLEPASTSTRSNQSSRGLVTPRKRKRSLDNKPTTSSGKQSAITAYFTPCNSTPGKPTTVVNIGQLHSNTSISELNVTITNANQFKLDVDQIDKVEATPVEDEEEKAPSNLLTNAKEQWSYFMSRTNMRGTASNLQREIKKFEHQKSVKESKQPVLPKQQAIRAGPSTESRQCPFYKKIPGTGFAIDAFCYGSVTGVSSYFLSHFHYDHYRGLGKWLDKPLYCSQVTANLVNLKIKLKPGIIRVLPLNESRVIENIEVILIDANHCPGSVMFLFRFPTGKVVLHVGDFRAHPSMERLYELKQRPIDDLYLDTTYCDEHYELPSQEEVLSYIRRLVRRYASKHQKLLVISGTYTIGKEKVFMAAAEELNSKIWAPTEKRRVLNCLDDPVLSGRLIANPLEASVHVANMGDVKPANLKKYLDNLNGSFTHILALSPTGWEYDGKMAKKGLDAISPKSYYDTIFIHGVPYSEHSGFSEMKRFVRYFRPKRIIPTVNVGSAVQRQKMEAIFTDWLGHSARY</sequence>
<keyword evidence="5" id="KW-0539">Nucleus</keyword>
<comment type="subcellular location">
    <subcellularLocation>
        <location evidence="1">Nucleus</location>
    </subcellularLocation>
</comment>
<dbReference type="AlphaFoldDB" id="A0A8J2WDB0"/>
<dbReference type="FunFam" id="3.60.15.10:FF:000010">
    <property type="entry name" value="DNA cross-link repair 1A"/>
    <property type="match status" value="1"/>
</dbReference>
<keyword evidence="3" id="KW-0227">DNA damage</keyword>
<evidence type="ECO:0000256" key="1">
    <source>
        <dbReference type="ARBA" id="ARBA00004123"/>
    </source>
</evidence>
<dbReference type="InterPro" id="IPR011084">
    <property type="entry name" value="DRMBL"/>
</dbReference>
<feature type="compositionally biased region" description="Polar residues" evidence="9">
    <location>
        <begin position="369"/>
        <end position="381"/>
    </location>
</feature>
<feature type="region of interest" description="Disordered" evidence="9">
    <location>
        <begin position="282"/>
        <end position="381"/>
    </location>
</feature>
<evidence type="ECO:0000256" key="2">
    <source>
        <dbReference type="ARBA" id="ARBA00010304"/>
    </source>
</evidence>
<protein>
    <recommendedName>
        <fullName evidence="6">DNA cross-link repair 1A protein</fullName>
    </recommendedName>
    <alternativeName>
        <fullName evidence="7">SNM1 homolog A</fullName>
    </alternativeName>
</protein>
<evidence type="ECO:0000256" key="7">
    <source>
        <dbReference type="ARBA" id="ARBA00078423"/>
    </source>
</evidence>
<comment type="similarity">
    <text evidence="2">Belongs to the DNA repair metallo-beta-lactamase (DRMBL) family.</text>
</comment>
<accession>A0A8J2WDB0</accession>
<evidence type="ECO:0000256" key="8">
    <source>
        <dbReference type="SAM" id="Coils"/>
    </source>
</evidence>